<feature type="region of interest" description="Disordered" evidence="1">
    <location>
        <begin position="155"/>
        <end position="187"/>
    </location>
</feature>
<dbReference type="Proteomes" id="UP000183766">
    <property type="component" value="Unassembled WGS sequence"/>
</dbReference>
<evidence type="ECO:0000313" key="3">
    <source>
        <dbReference type="Proteomes" id="UP000183766"/>
    </source>
</evidence>
<evidence type="ECO:0000256" key="1">
    <source>
        <dbReference type="SAM" id="MobiDB-lite"/>
    </source>
</evidence>
<organism evidence="2 3">
    <name type="scientific">Bacteroides xylanisolvens</name>
    <dbReference type="NCBI Taxonomy" id="371601"/>
    <lineage>
        <taxon>Bacteria</taxon>
        <taxon>Pseudomonadati</taxon>
        <taxon>Bacteroidota</taxon>
        <taxon>Bacteroidia</taxon>
        <taxon>Bacteroidales</taxon>
        <taxon>Bacteroidaceae</taxon>
        <taxon>Bacteroides</taxon>
    </lineage>
</organism>
<dbReference type="AlphaFoldDB" id="A0A1I4Z4I3"/>
<proteinExistence type="predicted"/>
<gene>
    <name evidence="2" type="ORF">SAMN05216250_1357</name>
</gene>
<accession>A0A1I4Z4I3</accession>
<evidence type="ECO:0000313" key="2">
    <source>
        <dbReference type="EMBL" id="SFN45185.1"/>
    </source>
</evidence>
<protein>
    <submittedName>
        <fullName evidence="2">Uncharacterized protein</fullName>
    </submittedName>
</protein>
<name>A0A1I4Z4I3_9BACE</name>
<sequence>MLRKEPLRVVVRADRALQAAACHQGAFGDVAPPDDHLPGIGGDAVGIAVEIAAHAVHHHRLVDAPADEPVVETFLVPVPVIPVQALVGQVHRPVYVRLDGRLVGGQREEQLVQAAHVLPRFHRAVARGVLREGHDKRLSLVQHVDLLPLLLGEPVGLPDGENGQEGAGGEKDDTEQADLPERGLDVF</sequence>
<dbReference type="EMBL" id="FOUM01000035">
    <property type="protein sequence ID" value="SFN45185.1"/>
    <property type="molecule type" value="Genomic_DNA"/>
</dbReference>
<reference evidence="2 3" key="1">
    <citation type="submission" date="2016-10" db="EMBL/GenBank/DDBJ databases">
        <authorList>
            <person name="de Groot N.N."/>
        </authorList>
    </citation>
    <scope>NUCLEOTIDE SEQUENCE [LARGE SCALE GENOMIC DNA]</scope>
    <source>
        <strain evidence="2 3">NLAE-zl-C202</strain>
    </source>
</reference>